<evidence type="ECO:0000313" key="1">
    <source>
        <dbReference type="EMBL" id="CAG8521977.1"/>
    </source>
</evidence>
<gene>
    <name evidence="1" type="ORF">DERYTH_LOCUS3916</name>
</gene>
<name>A0A9N9FBP0_9GLOM</name>
<organism evidence="1 2">
    <name type="scientific">Dentiscutata erythropus</name>
    <dbReference type="NCBI Taxonomy" id="1348616"/>
    <lineage>
        <taxon>Eukaryota</taxon>
        <taxon>Fungi</taxon>
        <taxon>Fungi incertae sedis</taxon>
        <taxon>Mucoromycota</taxon>
        <taxon>Glomeromycotina</taxon>
        <taxon>Glomeromycetes</taxon>
        <taxon>Diversisporales</taxon>
        <taxon>Gigasporaceae</taxon>
        <taxon>Dentiscutata</taxon>
    </lineage>
</organism>
<proteinExistence type="predicted"/>
<dbReference type="InterPro" id="IPR018247">
    <property type="entry name" value="EF_Hand_1_Ca_BS"/>
</dbReference>
<accession>A0A9N9FBP0</accession>
<comment type="caution">
    <text evidence="1">The sequence shown here is derived from an EMBL/GenBank/DDBJ whole genome shotgun (WGS) entry which is preliminary data.</text>
</comment>
<evidence type="ECO:0000313" key="2">
    <source>
        <dbReference type="Proteomes" id="UP000789405"/>
    </source>
</evidence>
<dbReference type="AlphaFoldDB" id="A0A9N9FBP0"/>
<keyword evidence="2" id="KW-1185">Reference proteome</keyword>
<protein>
    <submittedName>
        <fullName evidence="1">18506_t:CDS:1</fullName>
    </submittedName>
</protein>
<reference evidence="1" key="1">
    <citation type="submission" date="2021-06" db="EMBL/GenBank/DDBJ databases">
        <authorList>
            <person name="Kallberg Y."/>
            <person name="Tangrot J."/>
            <person name="Rosling A."/>
        </authorList>
    </citation>
    <scope>NUCLEOTIDE SEQUENCE</scope>
    <source>
        <strain evidence="1">MA453B</strain>
    </source>
</reference>
<dbReference type="PROSITE" id="PS00018">
    <property type="entry name" value="EF_HAND_1"/>
    <property type="match status" value="1"/>
</dbReference>
<dbReference type="EMBL" id="CAJVPY010001440">
    <property type="protein sequence ID" value="CAG8521977.1"/>
    <property type="molecule type" value="Genomic_DNA"/>
</dbReference>
<dbReference type="OrthoDB" id="5369347at2759"/>
<dbReference type="Proteomes" id="UP000789405">
    <property type="component" value="Unassembled WGS sequence"/>
</dbReference>
<sequence length="728" mass="85048">MSLNSQYNQPVFNPAELESIILATSPDTFSPINRLENSLSLSLQEYLNNYLLPATQDNATLDDIKKALHGEITNYAAEGFPIFPHINFSEFKLDHPRKISFRYDIDSFLLTTYNLKIIKKSIKFFCFTNVFWNLNRHNHEYCYVLVNNNIRKHVKLVNVPHFQFAQFGDNGVFKILIFFPSKYTDGSRNSFLQNEVLAIWYDEIFIPSLKEIHCPLDILHHYPSTFRAYCLKSKNDSGYYNHSSYSLPNSFLFPLTETMRAKIRSNDNLKQFEHFFYHIYAKNLKLDTKFYEFKEINEAISFIDNNFDTTNNISWKNAAKIDFGIEFMPTGYNQPNSVYWARNSAINLLKGLGTIFTTNTTLSRIDNFLHTYELAGGSGEAKEIGKRNHIYYAQVYNVEKEAFSAATTTLLKKLNENNAIKHPTKINKVCEASIEILNEIVNTNFGARAEYRIIYENLVPFVAKLENRVYNFLYSKPFYIIPTKLVSNLKIAKLKTFINAYNLSFHPIPDLLTSKHEAFRISLLYLMKTINQSFDALPFITKYFGNSDLDNENNIGTLEMHRIMKQANTAWLLDIFNIDSLDLIWIQFIQDCINAIPERYKIQEFSSPELTLATLNTNLTSSNYKIFKLSDRKRKTGTHTVQARFDMYFNHEKDLTVKQKNEQKWINKYLDVYQFAYLHLKDINSKLVEFRTKLLDKFKQQQYLPVAEKNGKFCVSKNDKVQILDMTI</sequence>